<gene>
    <name evidence="2" type="ORF">AUC43_00520</name>
</gene>
<dbReference type="STRING" id="1411621.AUC43_00520"/>
<feature type="signal peptide" evidence="1">
    <location>
        <begin position="1"/>
        <end position="22"/>
    </location>
</feature>
<dbReference type="AlphaFoldDB" id="A0A0U4BJW0"/>
<dbReference type="RefSeq" id="WP_068188393.1">
    <property type="nucleotide sequence ID" value="NZ_CP013909.1"/>
</dbReference>
<accession>A0A0U4BJW0</accession>
<name>A0A0U4BJW0_9BACT</name>
<proteinExistence type="predicted"/>
<reference evidence="2 3" key="1">
    <citation type="submission" date="2015-12" db="EMBL/GenBank/DDBJ databases">
        <authorList>
            <person name="Shamseldin A."/>
            <person name="Moawad H."/>
            <person name="Abd El-Rahim W.M."/>
            <person name="Sadowsky M.J."/>
        </authorList>
    </citation>
    <scope>NUCLEOTIDE SEQUENCE [LARGE SCALE GENOMIC DNA]</scope>
    <source>
        <strain evidence="2 3">DG5B</strain>
    </source>
</reference>
<dbReference type="EMBL" id="CP013909">
    <property type="protein sequence ID" value="ALW83719.1"/>
    <property type="molecule type" value="Genomic_DNA"/>
</dbReference>
<dbReference type="KEGG" id="hyg:AUC43_00520"/>
<dbReference type="Proteomes" id="UP000059542">
    <property type="component" value="Chromosome"/>
</dbReference>
<sequence length="120" mass="13601">MHSKQKCLLALGLMVVSLGVQAQKLPVPGEKNPDWVLRQLPPQHGMPTMRVYAAPQPGRPLHVDQRNAETGVVTRLADPAHGLFYDLENHIIEDQRDGKRYSFYHKGSVPKAPRREIKYL</sequence>
<evidence type="ECO:0000313" key="2">
    <source>
        <dbReference type="EMBL" id="ALW83719.1"/>
    </source>
</evidence>
<keyword evidence="3" id="KW-1185">Reference proteome</keyword>
<dbReference type="OrthoDB" id="883602at2"/>
<evidence type="ECO:0000256" key="1">
    <source>
        <dbReference type="SAM" id="SignalP"/>
    </source>
</evidence>
<feature type="chain" id="PRO_5006846915" evidence="1">
    <location>
        <begin position="23"/>
        <end position="120"/>
    </location>
</feature>
<organism evidence="2 3">
    <name type="scientific">Hymenobacter sedentarius</name>
    <dbReference type="NCBI Taxonomy" id="1411621"/>
    <lineage>
        <taxon>Bacteria</taxon>
        <taxon>Pseudomonadati</taxon>
        <taxon>Bacteroidota</taxon>
        <taxon>Cytophagia</taxon>
        <taxon>Cytophagales</taxon>
        <taxon>Hymenobacteraceae</taxon>
        <taxon>Hymenobacter</taxon>
    </lineage>
</organism>
<evidence type="ECO:0000313" key="3">
    <source>
        <dbReference type="Proteomes" id="UP000059542"/>
    </source>
</evidence>
<keyword evidence="1" id="KW-0732">Signal</keyword>
<protein>
    <submittedName>
        <fullName evidence="2">Uncharacterized protein</fullName>
    </submittedName>
</protein>